<proteinExistence type="predicted"/>
<sequence length="101" mass="11983">MNLILNKQRTPLNDVFTMYNLTAVFFYYFINTLGFVHRNAENEFGFPIVNVPREKQMQPNLNDTEEMWETDDDLLIIGEDDDDDEENMSEVYSPDIMDFND</sequence>
<feature type="region of interest" description="Disordered" evidence="1">
    <location>
        <begin position="78"/>
        <end position="101"/>
    </location>
</feature>
<keyword evidence="2" id="KW-0472">Membrane</keyword>
<accession>A0A2S2NDA4</accession>
<keyword evidence="2" id="KW-0812">Transmembrane</keyword>
<dbReference type="AlphaFoldDB" id="A0A2S2NDA4"/>
<protein>
    <submittedName>
        <fullName evidence="3">Uncharacterized protein</fullName>
    </submittedName>
</protein>
<evidence type="ECO:0000256" key="2">
    <source>
        <dbReference type="SAM" id="Phobius"/>
    </source>
</evidence>
<name>A0A2S2NDA4_SCHGA</name>
<gene>
    <name evidence="3" type="ORF">g.87122</name>
</gene>
<reference evidence="3" key="1">
    <citation type="submission" date="2018-04" db="EMBL/GenBank/DDBJ databases">
        <title>Transcriptome of Schizaphis graminum biotype I.</title>
        <authorList>
            <person name="Scully E.D."/>
            <person name="Geib S.M."/>
            <person name="Palmer N.A."/>
            <person name="Koch K."/>
            <person name="Bradshaw J."/>
            <person name="Heng-Moss T."/>
            <person name="Sarath G."/>
        </authorList>
    </citation>
    <scope>NUCLEOTIDE SEQUENCE</scope>
</reference>
<organism evidence="3">
    <name type="scientific">Schizaphis graminum</name>
    <name type="common">Green bug aphid</name>
    <dbReference type="NCBI Taxonomy" id="13262"/>
    <lineage>
        <taxon>Eukaryota</taxon>
        <taxon>Metazoa</taxon>
        <taxon>Ecdysozoa</taxon>
        <taxon>Arthropoda</taxon>
        <taxon>Hexapoda</taxon>
        <taxon>Insecta</taxon>
        <taxon>Pterygota</taxon>
        <taxon>Neoptera</taxon>
        <taxon>Paraneoptera</taxon>
        <taxon>Hemiptera</taxon>
        <taxon>Sternorrhyncha</taxon>
        <taxon>Aphidomorpha</taxon>
        <taxon>Aphidoidea</taxon>
        <taxon>Aphididae</taxon>
        <taxon>Aphidini</taxon>
        <taxon>Schizaphis</taxon>
    </lineage>
</organism>
<feature type="transmembrane region" description="Helical" evidence="2">
    <location>
        <begin position="12"/>
        <end position="30"/>
    </location>
</feature>
<feature type="compositionally biased region" description="Acidic residues" evidence="1">
    <location>
        <begin position="78"/>
        <end position="88"/>
    </location>
</feature>
<evidence type="ECO:0000256" key="1">
    <source>
        <dbReference type="SAM" id="MobiDB-lite"/>
    </source>
</evidence>
<dbReference type="EMBL" id="GGMR01002496">
    <property type="protein sequence ID" value="MBY15115.1"/>
    <property type="molecule type" value="Transcribed_RNA"/>
</dbReference>
<keyword evidence="2" id="KW-1133">Transmembrane helix</keyword>
<evidence type="ECO:0000313" key="3">
    <source>
        <dbReference type="EMBL" id="MBY15115.1"/>
    </source>
</evidence>